<reference evidence="1 2" key="1">
    <citation type="submission" date="2018-10" db="EMBL/GenBank/DDBJ databases">
        <title>Genomic Encyclopedia of Type Strains, Phase IV (KMG-IV): sequencing the most valuable type-strain genomes for metagenomic binning, comparative biology and taxonomic classification.</title>
        <authorList>
            <person name="Goeker M."/>
        </authorList>
    </citation>
    <scope>NUCLEOTIDE SEQUENCE [LARGE SCALE GENOMIC DNA]</scope>
    <source>
        <strain evidence="1 2">DSM 20549</strain>
    </source>
</reference>
<evidence type="ECO:0000313" key="1">
    <source>
        <dbReference type="EMBL" id="RLJ90732.1"/>
    </source>
</evidence>
<name>A0A497YLV8_9BACL</name>
<protein>
    <submittedName>
        <fullName evidence="1">Uncharacterized protein</fullName>
    </submittedName>
</protein>
<dbReference type="RefSeq" id="WP_121298213.1">
    <property type="nucleotide sequence ID" value="NZ_QBEW01000089.1"/>
</dbReference>
<dbReference type="EMBL" id="RCCP01000001">
    <property type="protein sequence ID" value="RLJ90732.1"/>
    <property type="molecule type" value="Genomic_DNA"/>
</dbReference>
<proteinExistence type="predicted"/>
<organism evidence="1 2">
    <name type="scientific">Planococcus citreus</name>
    <dbReference type="NCBI Taxonomy" id="1373"/>
    <lineage>
        <taxon>Bacteria</taxon>
        <taxon>Bacillati</taxon>
        <taxon>Bacillota</taxon>
        <taxon>Bacilli</taxon>
        <taxon>Bacillales</taxon>
        <taxon>Caryophanaceae</taxon>
        <taxon>Planococcus</taxon>
    </lineage>
</organism>
<dbReference type="Proteomes" id="UP000280791">
    <property type="component" value="Unassembled WGS sequence"/>
</dbReference>
<sequence length="70" mass="7844">MNKRKELELVHLRRICHADVGAAAFPTFPLANKKRLKPCPGSWQRDVLSRQLHDPHPVGPKASTCSDFIG</sequence>
<accession>A0A497YLV8</accession>
<dbReference type="AlphaFoldDB" id="A0A497YLV8"/>
<gene>
    <name evidence="1" type="ORF">DFR62_0881</name>
</gene>
<keyword evidence="2" id="KW-1185">Reference proteome</keyword>
<comment type="caution">
    <text evidence="1">The sequence shown here is derived from an EMBL/GenBank/DDBJ whole genome shotgun (WGS) entry which is preliminary data.</text>
</comment>
<evidence type="ECO:0000313" key="2">
    <source>
        <dbReference type="Proteomes" id="UP000280791"/>
    </source>
</evidence>